<keyword evidence="1" id="KW-0472">Membrane</keyword>
<feature type="non-terminal residue" evidence="3">
    <location>
        <position position="82"/>
    </location>
</feature>
<name>A0AAW4WQ81_9FIRM</name>
<evidence type="ECO:0000259" key="2">
    <source>
        <dbReference type="Pfam" id="PF24677"/>
    </source>
</evidence>
<comment type="caution">
    <text evidence="3">The sequence shown here is derived from an EMBL/GenBank/DDBJ whole genome shotgun (WGS) entry which is preliminary data.</text>
</comment>
<dbReference type="Pfam" id="PF24677">
    <property type="entry name" value="DUF7657"/>
    <property type="match status" value="1"/>
</dbReference>
<gene>
    <name evidence="3" type="ORF">LK487_17575</name>
</gene>
<dbReference type="EMBL" id="JAJFBX010000154">
    <property type="protein sequence ID" value="MCC2748788.1"/>
    <property type="molecule type" value="Genomic_DNA"/>
</dbReference>
<protein>
    <recommendedName>
        <fullName evidence="2">DUF7657 domain-containing protein</fullName>
    </recommendedName>
</protein>
<sequence>MIKRKKVDVLSAWLITVIALFSIFACVGMPLWLSKIMMLTSVTSGRCVVVLGVANIAVLVRAAAIIDGELSWKQSLLVTFVF</sequence>
<evidence type="ECO:0000256" key="1">
    <source>
        <dbReference type="SAM" id="Phobius"/>
    </source>
</evidence>
<feature type="transmembrane region" description="Helical" evidence="1">
    <location>
        <begin position="12"/>
        <end position="33"/>
    </location>
</feature>
<dbReference type="PROSITE" id="PS51257">
    <property type="entry name" value="PROKAR_LIPOPROTEIN"/>
    <property type="match status" value="1"/>
</dbReference>
<dbReference type="InterPro" id="IPR056074">
    <property type="entry name" value="DUF7657"/>
</dbReference>
<accession>A0AAW4WQ81</accession>
<keyword evidence="1" id="KW-1133">Transmembrane helix</keyword>
<reference evidence="3" key="1">
    <citation type="submission" date="2021-10" db="EMBL/GenBank/DDBJ databases">
        <title>Collection of gut derived symbiotic bacterial strains cultured from healthy donors.</title>
        <authorList>
            <person name="Lin H."/>
            <person name="Littmann E."/>
            <person name="Claire K."/>
            <person name="Pamer E."/>
        </authorList>
    </citation>
    <scope>NUCLEOTIDE SEQUENCE</scope>
    <source>
        <strain evidence="3">MSK.22.92</strain>
    </source>
</reference>
<dbReference type="Proteomes" id="UP001197847">
    <property type="component" value="Unassembled WGS sequence"/>
</dbReference>
<evidence type="ECO:0000313" key="3">
    <source>
        <dbReference type="EMBL" id="MCC2748788.1"/>
    </source>
</evidence>
<keyword evidence="1" id="KW-0812">Transmembrane</keyword>
<evidence type="ECO:0000313" key="4">
    <source>
        <dbReference type="Proteomes" id="UP001197847"/>
    </source>
</evidence>
<feature type="transmembrane region" description="Helical" evidence="1">
    <location>
        <begin position="45"/>
        <end position="66"/>
    </location>
</feature>
<organism evidence="3 4">
    <name type="scientific">Agathobacter rectalis</name>
    <dbReference type="NCBI Taxonomy" id="39491"/>
    <lineage>
        <taxon>Bacteria</taxon>
        <taxon>Bacillati</taxon>
        <taxon>Bacillota</taxon>
        <taxon>Clostridia</taxon>
        <taxon>Lachnospirales</taxon>
        <taxon>Lachnospiraceae</taxon>
        <taxon>Agathobacter</taxon>
    </lineage>
</organism>
<proteinExistence type="predicted"/>
<feature type="domain" description="DUF7657" evidence="2">
    <location>
        <begin position="2"/>
        <end position="62"/>
    </location>
</feature>
<dbReference type="AlphaFoldDB" id="A0AAW4WQ81"/>